<feature type="domain" description="DUF3638" evidence="7">
    <location>
        <begin position="2049"/>
        <end position="2268"/>
    </location>
</feature>
<keyword evidence="3" id="KW-0645">Protease</keyword>
<evidence type="ECO:0000313" key="10">
    <source>
        <dbReference type="EMBL" id="KAF1941797.1"/>
    </source>
</evidence>
<dbReference type="EMBL" id="ML976042">
    <property type="protein sequence ID" value="KAF1941797.1"/>
    <property type="molecule type" value="Genomic_DNA"/>
</dbReference>
<gene>
    <name evidence="10" type="ORF">EJ02DRAFT_490907</name>
</gene>
<dbReference type="Proteomes" id="UP000800038">
    <property type="component" value="Unassembled WGS sequence"/>
</dbReference>
<keyword evidence="5" id="KW-0378">Hydrolase</keyword>
<evidence type="ECO:0000256" key="4">
    <source>
        <dbReference type="ARBA" id="ARBA00022786"/>
    </source>
</evidence>
<dbReference type="InterPro" id="IPR051346">
    <property type="entry name" value="OTU_Deubiquitinase"/>
</dbReference>
<dbReference type="OrthoDB" id="3182339at2759"/>
<dbReference type="PANTHER" id="PTHR13367">
    <property type="entry name" value="UBIQUITIN THIOESTERASE"/>
    <property type="match status" value="1"/>
</dbReference>
<evidence type="ECO:0000256" key="3">
    <source>
        <dbReference type="ARBA" id="ARBA00022670"/>
    </source>
</evidence>
<accession>A0A6A5SXP6</accession>
<keyword evidence="4" id="KW-0833">Ubl conjugation pathway</keyword>
<dbReference type="PANTHER" id="PTHR13367:SF34">
    <property type="match status" value="1"/>
</dbReference>
<dbReference type="Pfam" id="PF12340">
    <property type="entry name" value="DUF3638"/>
    <property type="match status" value="1"/>
</dbReference>
<evidence type="ECO:0000259" key="8">
    <source>
        <dbReference type="Pfam" id="PF12359"/>
    </source>
</evidence>
<evidence type="ECO:0000259" key="9">
    <source>
        <dbReference type="Pfam" id="PF20255"/>
    </source>
</evidence>
<evidence type="ECO:0000256" key="5">
    <source>
        <dbReference type="ARBA" id="ARBA00022801"/>
    </source>
</evidence>
<evidence type="ECO:0000256" key="6">
    <source>
        <dbReference type="ARBA" id="ARBA00022807"/>
    </source>
</evidence>
<protein>
    <recommendedName>
        <fullName evidence="2">ubiquitinyl hydrolase 1</fullName>
        <ecNumber evidence="2">3.4.19.12</ecNumber>
    </recommendedName>
</protein>
<name>A0A6A5SXP6_9PLEO</name>
<dbReference type="GO" id="GO:0004843">
    <property type="term" value="F:cysteine-type deubiquitinase activity"/>
    <property type="evidence" value="ECO:0007669"/>
    <property type="project" value="UniProtKB-EC"/>
</dbReference>
<feature type="domain" description="DUF3645" evidence="8">
    <location>
        <begin position="2386"/>
        <end position="2420"/>
    </location>
</feature>
<dbReference type="Pfam" id="PF12359">
    <property type="entry name" value="DUF3645"/>
    <property type="match status" value="1"/>
</dbReference>
<comment type="catalytic activity">
    <reaction evidence="1">
        <text>Thiol-dependent hydrolysis of ester, thioester, amide, peptide and isopeptide bonds formed by the C-terminal Gly of ubiquitin (a 76-residue protein attached to proteins as an intracellular targeting signal).</text>
        <dbReference type="EC" id="3.4.19.12"/>
    </reaction>
</comment>
<dbReference type="InterPro" id="IPR022105">
    <property type="entry name" value="DUF3645"/>
</dbReference>
<dbReference type="GO" id="GO:0006508">
    <property type="term" value="P:proteolysis"/>
    <property type="evidence" value="ECO:0007669"/>
    <property type="project" value="UniProtKB-KW"/>
</dbReference>
<proteinExistence type="predicted"/>
<dbReference type="EC" id="3.4.19.12" evidence="2"/>
<organism evidence="10 11">
    <name type="scientific">Clathrospora elynae</name>
    <dbReference type="NCBI Taxonomy" id="706981"/>
    <lineage>
        <taxon>Eukaryota</taxon>
        <taxon>Fungi</taxon>
        <taxon>Dikarya</taxon>
        <taxon>Ascomycota</taxon>
        <taxon>Pezizomycotina</taxon>
        <taxon>Dothideomycetes</taxon>
        <taxon>Pleosporomycetidae</taxon>
        <taxon>Pleosporales</taxon>
        <taxon>Diademaceae</taxon>
        <taxon>Clathrospora</taxon>
    </lineage>
</organism>
<evidence type="ECO:0000256" key="2">
    <source>
        <dbReference type="ARBA" id="ARBA00012759"/>
    </source>
</evidence>
<feature type="domain" description="DUF6606" evidence="9">
    <location>
        <begin position="11"/>
        <end position="283"/>
    </location>
</feature>
<keyword evidence="11" id="KW-1185">Reference proteome</keyword>
<keyword evidence="6" id="KW-0788">Thiol protease</keyword>
<dbReference type="Pfam" id="PF20255">
    <property type="entry name" value="DUF6606"/>
    <property type="match status" value="1"/>
</dbReference>
<evidence type="ECO:0000256" key="1">
    <source>
        <dbReference type="ARBA" id="ARBA00000707"/>
    </source>
</evidence>
<dbReference type="InterPro" id="IPR046541">
    <property type="entry name" value="DUF6606"/>
</dbReference>
<dbReference type="InterPro" id="IPR022099">
    <property type="entry name" value="DUF3638"/>
</dbReference>
<evidence type="ECO:0000259" key="7">
    <source>
        <dbReference type="Pfam" id="PF12340"/>
    </source>
</evidence>
<reference evidence="10" key="1">
    <citation type="journal article" date="2020" name="Stud. Mycol.">
        <title>101 Dothideomycetes genomes: a test case for predicting lifestyles and emergence of pathogens.</title>
        <authorList>
            <person name="Haridas S."/>
            <person name="Albert R."/>
            <person name="Binder M."/>
            <person name="Bloem J."/>
            <person name="Labutti K."/>
            <person name="Salamov A."/>
            <person name="Andreopoulos B."/>
            <person name="Baker S."/>
            <person name="Barry K."/>
            <person name="Bills G."/>
            <person name="Bluhm B."/>
            <person name="Cannon C."/>
            <person name="Castanera R."/>
            <person name="Culley D."/>
            <person name="Daum C."/>
            <person name="Ezra D."/>
            <person name="Gonzalez J."/>
            <person name="Henrissat B."/>
            <person name="Kuo A."/>
            <person name="Liang C."/>
            <person name="Lipzen A."/>
            <person name="Lutzoni F."/>
            <person name="Magnuson J."/>
            <person name="Mondo S."/>
            <person name="Nolan M."/>
            <person name="Ohm R."/>
            <person name="Pangilinan J."/>
            <person name="Park H.-J."/>
            <person name="Ramirez L."/>
            <person name="Alfaro M."/>
            <person name="Sun H."/>
            <person name="Tritt A."/>
            <person name="Yoshinaga Y."/>
            <person name="Zwiers L.-H."/>
            <person name="Turgeon B."/>
            <person name="Goodwin S."/>
            <person name="Spatafora J."/>
            <person name="Crous P."/>
            <person name="Grigoriev I."/>
        </authorList>
    </citation>
    <scope>NUCLEOTIDE SEQUENCE</scope>
    <source>
        <strain evidence="10">CBS 161.51</strain>
    </source>
</reference>
<evidence type="ECO:0000313" key="11">
    <source>
        <dbReference type="Proteomes" id="UP000800038"/>
    </source>
</evidence>
<sequence length="3128" mass="352569">MAPSAEATAYVFHHVVLPPKLPQAYDHDPAHERSLFEVVIQALKALNRHVKVSHIETVTSAIATVENLRGSRDGCGNVSEVQLQDLLAKLTDGKASGAVPLEIKEQNAAILVSQCADSLNFEFFELSPTNESAMRSGRLVRTFPGYASSIPTINMQIVDLRKTIAGTIAKMTTQSAPGFQPQVRKNKKLMDEDRDTCHPGLVTDFFMNVVTALGEPTDVKRITKHTREDVLWRDCRSPWRRSPLWLLLRVSIQLLFLRHATDTQPTDGLYKAFMVFMLARLLDLVKKHLKELGSETIHIVSAKLTRRLRKFELLKQTECLQSGWIQPIQTGLTSAHNSIKTQWQGLIESTQTNIDTTTVHSLRPETDLDMNLLGLDTFLSQVAARQRDTSSSTFRPTSTYPHLTAAELPSCLPGSDEYRHFRLAAFEKWVEQNLSDWVAYHHHDAHACGQLRRLLDTYYVSAIVAYAGTPINLSVMYLTLAELWVACDRCASAIYPMLGDYDPEVCLTEFQCLVLPLKSQMERLKEVECYVQARQDAALKSKPSIYRKFGDSSSFAVRYFDQSDELQAILSEVESDATDKRQQKCNELKTLKREYQRLMDHYDSTACDYHDVIYDYWNNYSTSEHKPGCRKCASKASADAMTIQIYEWPVSSERSVAKATVFELKLPQAFGDWRDASAYMITTVLGCQSRKGAQPMCSYTLNLHKDLCHMLSTQYSTRCIIPLSEVKPHSVTHRKHQKAIPHLGDDDVCLKNALRYAYYDSSRGSFTTTMPSCMEEIPKKCMYQMPPDSKTLERFMYHPPSSPDGLPVNEVIASLSDCPAHFSIDEYKALGAMPLGRQIIYSNILAQLAIPTVDLTKVETQCFVLQATQQAGLSDQHIERASHHVLTEAPFGHAMLEQLKTALQCVEKNWESWRAAATFSLLARRVLSLSSCPVVRSRAFDYLVDLRRVCLTWLLRLKERAGDSTDDQQRSGLFSGATEIALLCTTTYDVEDADVDTILQQESAISTLLQSSITVQENHGSVKSEYHYLYDNMLQSWRSLMYRLFPKLHKSILRDNGGLCEAVTANWPAFEPDSTDHWASLNKNQEHWLQIQSGTLPVHFNLLTAELLVNGLPLARLPPEFMRHSLYTTLFQKATLEVVPTDQPGMQFSANALYHGYKLHFGMSGEDMHVVAIGDSTRLDLVPSRTLQSQLPHAFLANFIHWYDHTNDEVLFRPRQTPWQSDTGEWRLTHDKLAKTWRLVQGPNTLVNVASRSARTLSGLFRSVEDSKHIHVMLDRTTHTVEIVLPRVQLEFYVEHRAQEVHSRQHRGMVIDSNQNIGALVGLASKLTLKSMHSAERLVLIPVPRTYGKSSIAFARSPGSSHLTVMVDKDKASKVYAYSLDTDLGRILDSSELQSRLFLSYLHAITSAVLPDPLTGHTGVEASLAILQSAAVRSFDVLSDQNIELLTQIASLSPERAFYPPDEKVMQNVDWHANLPSLSQDLSFRVMVESIFDQATKMQFFHPGDLVYNDIYNARCQNISSTQLDQRDAIRTSTFRVSNYGAERFTTVHDTLYDARDRQKNSQQGHRAFVAASMILRNGSTLHNAIPYLNNSLIQKHFRNAAIKGVQNSFDLSSLRFDSKWLGKSSEHLVEGWCNFHRGLVTASSNGNQYDILAWLSTMAYAESADMNVIGALAAFYKLQDFATIHPPSSPVFDLARGDCFNSSEIRTIIQRGAKTYKSSAEAMLPKQGSETNQQHSNRIHTLFQQHQGGAMKTFLEDLQRQWPTQNPSAPASTEISTYFAPQAAIASIGDSFKAWFLNRQFLEYLEQLSAKLARQVTLGVPTPHYVLTLPTKENGLSDSVRHFAVEEIFAAQPPSICRETLNRFTLQSITPPCEPHVLTKEQNVPIEQSDMKQRLENLCQRLMGYSKSKCEQDYVEHLRSSCTALNDHVSNSQSHNELLAGAPDLLQNYLCECQSYFDNLNLALEQSVESHGLFSIKIGLHIQQSPRISPTFWLGQLHRDRFGALSEPWKDAIIEYALAITHLHRAKRLMALSNKPVDLIEEILHAGHLNWDVREFPETLLLEAEAGIMVREEQEYIANQMRSPKDGDNIVLQLLMGGGKSTTIVPIVSAYLGDKKKVIVAKPQSKQMLQMLVAKLGGLLNRRIYQMPFSRALKLSATNARAIRDMYEECIANRGVLLIQPEHILSFKLMAIECVLTDQHETAKSLLSTQEFEKNSAVDVVDESDENFSVKFELIYTLGSQQSIEFAPERWLIIQDILGLLPRFALQVNESLPEAFDIQHNGDGKFPRIRFLRPDAADQTLILLAKYIVEYGISRSQPPKMQAAILRYISEPDLEAQEIQAVEDSKFWTESTKSPLLLMRGLLAGGVMRFVFGTKRWRVNFGLDATRTPSTSLAVPYRSKDSPSPRSEFSHPDVVLILTLLSSYYGGLSDEELFATLAHVMKSDQSAIHYDEFVSTASSDLPKAFKQLSGVSIRDRHQCITDVFPALRYSRKAVDYYLSYLVFPKQLKQFPSKLSGSGWDLAAIKTHPTTGFSGTNDTLHLLPLEIKHLDLPSQKHTNAQVLAYLLQEENSVQLLPPRTADTASDGEHLLNFIENLETDLRVLLDCGASILEQNNKQVAETWLKMRDNDIQAVVYFEDEELSVLNRAGRVESFQTSPFAKMLDSCIVYLDEAHTRGTDLKLARDYRAAVTLGSALSKDRLTQASMRMRKLGHGQAVTFIVPEEIRTKIYECTGKPSNAPIEVSDVLIWSTGETWSDLKKSMPLWAVQGQRFESHKHLLNGASTTKDQAKAFMEDEAQDLETRYRPRTQSDDDSAQLSDWDMSNKNIAQIVSRCRDFGAMGFGSAALSEEQERELAPEIEEERQIERPPRMVAHKHGIHPHLERLVRYGQFSDGSTAYAPAFQALRSTSAGKLVELSNFPKDLLVTLDYMYTVKVPPGLTRASFISDSFQRPVQFVLSVPSSARLGTVHSLVIISPYEANGLLPMIREFKKVTLHLFSPRSNASFASLDQLLLYNIGHEFSPGSVSRSLTTQLNLFAGSLYLRSLSEYNELCDFLGLLRGKTKEGQHVWADGFIDPPVGKWGLKTSPVPFLRTWLMKIRREGEGVSKTHMGRILNSITLEEGDFKENE</sequence>